<accession>A0A0P1AMK0</accession>
<dbReference type="AlphaFoldDB" id="A0A0P1AMK0"/>
<evidence type="ECO:0000313" key="2">
    <source>
        <dbReference type="Proteomes" id="UP000054928"/>
    </source>
</evidence>
<proteinExistence type="predicted"/>
<keyword evidence="2" id="KW-1185">Reference proteome</keyword>
<reference evidence="2" key="1">
    <citation type="submission" date="2014-09" db="EMBL/GenBank/DDBJ databases">
        <authorList>
            <person name="Sharma Rahul"/>
            <person name="Thines Marco"/>
        </authorList>
    </citation>
    <scope>NUCLEOTIDE SEQUENCE [LARGE SCALE GENOMIC DNA]</scope>
</reference>
<name>A0A0P1AMK0_PLAHL</name>
<dbReference type="RefSeq" id="XP_024578746.1">
    <property type="nucleotide sequence ID" value="XM_024728251.1"/>
</dbReference>
<sequence>MLCVKSNSLEMAHKGIICVKNRVFHTQRVILIRTLQHFRYHQHSHYNKKRSSGQKSLSKRHLSASFVANTYTLERKRDLLWNVTPTLIDGMLS</sequence>
<organism evidence="1 2">
    <name type="scientific">Plasmopara halstedii</name>
    <name type="common">Downy mildew of sunflower</name>
    <dbReference type="NCBI Taxonomy" id="4781"/>
    <lineage>
        <taxon>Eukaryota</taxon>
        <taxon>Sar</taxon>
        <taxon>Stramenopiles</taxon>
        <taxon>Oomycota</taxon>
        <taxon>Peronosporomycetes</taxon>
        <taxon>Peronosporales</taxon>
        <taxon>Peronosporaceae</taxon>
        <taxon>Plasmopara</taxon>
    </lineage>
</organism>
<evidence type="ECO:0000313" key="1">
    <source>
        <dbReference type="EMBL" id="CEG42377.1"/>
    </source>
</evidence>
<dbReference type="Proteomes" id="UP000054928">
    <property type="component" value="Unassembled WGS sequence"/>
</dbReference>
<dbReference type="EMBL" id="CCYD01000645">
    <property type="protein sequence ID" value="CEG42377.1"/>
    <property type="molecule type" value="Genomic_DNA"/>
</dbReference>
<dbReference type="GeneID" id="36407714"/>
<protein>
    <submittedName>
        <fullName evidence="1">Uncharacterized protein</fullName>
    </submittedName>
</protein>